<dbReference type="InterPro" id="IPR052948">
    <property type="entry name" value="Low_temp-induced_all0457"/>
</dbReference>
<sequence>MMEKKVVGVFHNVDEVIRSINSLKDQGYTSDDISLITKEKKEFRDISEETDTKIEKAAVTGAATGGFMGAIAGLLAGIGALAIPGVGPIIAAGPILATLGGATAGAGAGRLVGALVGMGISEHEANEYVNYIKQGDILLLVDTDADREKGIHVTLRPKNALNSSYHNSSST</sequence>
<dbReference type="AlphaFoldDB" id="A0A3S0W6G8"/>
<feature type="domain" description="General stress protein 17M-like" evidence="1">
    <location>
        <begin position="6"/>
        <end position="75"/>
    </location>
</feature>
<accession>A0A3S0W6G8</accession>
<protein>
    <submittedName>
        <fullName evidence="2">Low temperature-induced protein</fullName>
    </submittedName>
</protein>
<gene>
    <name evidence="2" type="ORF">ELQ35_11210</name>
</gene>
<proteinExistence type="predicted"/>
<dbReference type="PANTHER" id="PTHR36109">
    <property type="entry name" value="MEMBRANE PROTEIN-RELATED"/>
    <property type="match status" value="1"/>
</dbReference>
<dbReference type="PANTHER" id="PTHR36109:SF2">
    <property type="entry name" value="MEMBRANE PROTEIN"/>
    <property type="match status" value="1"/>
</dbReference>
<reference evidence="2 3" key="1">
    <citation type="submission" date="2018-12" db="EMBL/GenBank/DDBJ databases">
        <title>Bacillus chawlae sp. nov., Bacillus glennii sp. nov., and Bacillus saganii sp. nov. Isolated from the Vehicle Assembly Building at Kennedy Space Center where the Viking Spacecraft were Assembled.</title>
        <authorList>
            <person name="Seuylemezian A."/>
            <person name="Vaishampayan P."/>
        </authorList>
    </citation>
    <scope>NUCLEOTIDE SEQUENCE [LARGE SCALE GENOMIC DNA]</scope>
    <source>
        <strain evidence="2 3">L5</strain>
    </source>
</reference>
<evidence type="ECO:0000313" key="2">
    <source>
        <dbReference type="EMBL" id="RUQ28810.1"/>
    </source>
</evidence>
<dbReference type="OrthoDB" id="118405at2"/>
<evidence type="ECO:0000313" key="3">
    <source>
        <dbReference type="Proteomes" id="UP000267430"/>
    </source>
</evidence>
<organism evidence="2 3">
    <name type="scientific">Peribacillus cavernae</name>
    <dbReference type="NCBI Taxonomy" id="1674310"/>
    <lineage>
        <taxon>Bacteria</taxon>
        <taxon>Bacillati</taxon>
        <taxon>Bacillota</taxon>
        <taxon>Bacilli</taxon>
        <taxon>Bacillales</taxon>
        <taxon>Bacillaceae</taxon>
        <taxon>Peribacillus</taxon>
    </lineage>
</organism>
<name>A0A3S0W6G8_9BACI</name>
<dbReference type="EMBL" id="RYZZ01000014">
    <property type="protein sequence ID" value="RUQ28810.1"/>
    <property type="molecule type" value="Genomic_DNA"/>
</dbReference>
<comment type="caution">
    <text evidence="2">The sequence shown here is derived from an EMBL/GenBank/DDBJ whole genome shotgun (WGS) entry which is preliminary data.</text>
</comment>
<dbReference type="Pfam" id="PF11181">
    <property type="entry name" value="YflT"/>
    <property type="match status" value="1"/>
</dbReference>
<keyword evidence="3" id="KW-1185">Reference proteome</keyword>
<dbReference type="Proteomes" id="UP000267430">
    <property type="component" value="Unassembled WGS sequence"/>
</dbReference>
<evidence type="ECO:0000259" key="1">
    <source>
        <dbReference type="Pfam" id="PF11181"/>
    </source>
</evidence>
<dbReference type="InterPro" id="IPR025889">
    <property type="entry name" value="GSP17M-like_dom"/>
</dbReference>